<dbReference type="GO" id="GO:0008270">
    <property type="term" value="F:zinc ion binding"/>
    <property type="evidence" value="ECO:0007669"/>
    <property type="project" value="UniProtKB-KW"/>
</dbReference>
<comment type="caution">
    <text evidence="7">The sequence shown here is derived from an EMBL/GenBank/DDBJ whole genome shotgun (WGS) entry which is preliminary data.</text>
</comment>
<protein>
    <submittedName>
        <fullName evidence="7">RNF4 ligase</fullName>
    </submittedName>
</protein>
<dbReference type="AlphaFoldDB" id="A0A7K9JVR3"/>
<feature type="non-terminal residue" evidence="7">
    <location>
        <position position="125"/>
    </location>
</feature>
<evidence type="ECO:0000256" key="2">
    <source>
        <dbReference type="ARBA" id="ARBA00022771"/>
    </source>
</evidence>
<evidence type="ECO:0000313" key="8">
    <source>
        <dbReference type="Proteomes" id="UP000523279"/>
    </source>
</evidence>
<dbReference type="PANTHER" id="PTHR23041">
    <property type="entry name" value="RING FINGER DOMAIN-CONTAINING"/>
    <property type="match status" value="1"/>
</dbReference>
<organism evidence="7 8">
    <name type="scientific">Dicaeum eximium</name>
    <dbReference type="NCBI Taxonomy" id="667154"/>
    <lineage>
        <taxon>Eukaryota</taxon>
        <taxon>Metazoa</taxon>
        <taxon>Chordata</taxon>
        <taxon>Craniata</taxon>
        <taxon>Vertebrata</taxon>
        <taxon>Euteleostomi</taxon>
        <taxon>Archelosauria</taxon>
        <taxon>Archosauria</taxon>
        <taxon>Dinosauria</taxon>
        <taxon>Saurischia</taxon>
        <taxon>Theropoda</taxon>
        <taxon>Coelurosauria</taxon>
        <taxon>Aves</taxon>
        <taxon>Neognathae</taxon>
        <taxon>Neoaves</taxon>
        <taxon>Telluraves</taxon>
        <taxon>Australaves</taxon>
        <taxon>Passeriformes</taxon>
        <taxon>Passeroidea</taxon>
        <taxon>Dicaeidae</taxon>
        <taxon>Dicaeum</taxon>
    </lineage>
</organism>
<dbReference type="EMBL" id="VWZP01004062">
    <property type="protein sequence ID" value="NXH42359.1"/>
    <property type="molecule type" value="Genomic_DNA"/>
</dbReference>
<feature type="region of interest" description="Disordered" evidence="5">
    <location>
        <begin position="1"/>
        <end position="37"/>
    </location>
</feature>
<evidence type="ECO:0000256" key="5">
    <source>
        <dbReference type="SAM" id="MobiDB-lite"/>
    </source>
</evidence>
<dbReference type="SUPFAM" id="SSF57850">
    <property type="entry name" value="RING/U-box"/>
    <property type="match status" value="1"/>
</dbReference>
<evidence type="ECO:0000256" key="1">
    <source>
        <dbReference type="ARBA" id="ARBA00022723"/>
    </source>
</evidence>
<evidence type="ECO:0000313" key="7">
    <source>
        <dbReference type="EMBL" id="NXH42359.1"/>
    </source>
</evidence>
<dbReference type="GO" id="GO:0045944">
    <property type="term" value="P:positive regulation of transcription by RNA polymerase II"/>
    <property type="evidence" value="ECO:0007669"/>
    <property type="project" value="TreeGrafter"/>
</dbReference>
<evidence type="ECO:0000256" key="3">
    <source>
        <dbReference type="ARBA" id="ARBA00022833"/>
    </source>
</evidence>
<keyword evidence="1" id="KW-0479">Metal-binding</keyword>
<feature type="domain" description="RING-type" evidence="6">
    <location>
        <begin position="67"/>
        <end position="112"/>
    </location>
</feature>
<dbReference type="Pfam" id="PF13923">
    <property type="entry name" value="zf-C3HC4_2"/>
    <property type="match status" value="1"/>
</dbReference>
<reference evidence="7 8" key="1">
    <citation type="submission" date="2019-09" db="EMBL/GenBank/DDBJ databases">
        <title>Bird 10,000 Genomes (B10K) Project - Family phase.</title>
        <authorList>
            <person name="Zhang G."/>
        </authorList>
    </citation>
    <scope>NUCLEOTIDE SEQUENCE [LARGE SCALE GENOMIC DNA]</scope>
    <source>
        <strain evidence="7">B10K-DU-001-34</strain>
        <tissue evidence="7">Muscle</tissue>
    </source>
</reference>
<dbReference type="Proteomes" id="UP000523279">
    <property type="component" value="Unassembled WGS sequence"/>
</dbReference>
<dbReference type="InterPro" id="IPR017907">
    <property type="entry name" value="Znf_RING_CS"/>
</dbReference>
<name>A0A7K9JVR3_9PASE</name>
<dbReference type="SMART" id="SM00184">
    <property type="entry name" value="RING"/>
    <property type="match status" value="1"/>
</dbReference>
<accession>A0A7K9JVR3</accession>
<keyword evidence="3" id="KW-0862">Zinc</keyword>
<dbReference type="PANTHER" id="PTHR23041:SF78">
    <property type="entry name" value="E3 UBIQUITIN-PROTEIN LIGASE RNF4"/>
    <property type="match status" value="1"/>
</dbReference>
<evidence type="ECO:0000259" key="6">
    <source>
        <dbReference type="PROSITE" id="PS50089"/>
    </source>
</evidence>
<dbReference type="PROSITE" id="PS50089">
    <property type="entry name" value="ZF_RING_2"/>
    <property type="match status" value="1"/>
</dbReference>
<evidence type="ECO:0000256" key="4">
    <source>
        <dbReference type="PROSITE-ProRule" id="PRU00175"/>
    </source>
</evidence>
<gene>
    <name evidence="7" type="primary">Rnf4_0</name>
    <name evidence="7" type="ORF">DICEXI_R03806</name>
</gene>
<dbReference type="InterPro" id="IPR047134">
    <property type="entry name" value="RNF4"/>
</dbReference>
<dbReference type="Gene3D" id="3.30.40.10">
    <property type="entry name" value="Zinc/RING finger domain, C3HC4 (zinc finger)"/>
    <property type="match status" value="1"/>
</dbReference>
<dbReference type="InterPro" id="IPR001841">
    <property type="entry name" value="Znf_RING"/>
</dbReference>
<keyword evidence="2 4" id="KW-0863">Zinc-finger</keyword>
<feature type="non-terminal residue" evidence="7">
    <location>
        <position position="1"/>
    </location>
</feature>
<keyword evidence="8" id="KW-1185">Reference proteome</keyword>
<dbReference type="GO" id="GO:0016605">
    <property type="term" value="C:PML body"/>
    <property type="evidence" value="ECO:0007669"/>
    <property type="project" value="TreeGrafter"/>
</dbReference>
<dbReference type="InterPro" id="IPR013083">
    <property type="entry name" value="Znf_RING/FYVE/PHD"/>
</dbReference>
<dbReference type="PROSITE" id="PS00518">
    <property type="entry name" value="ZF_RING_1"/>
    <property type="match status" value="1"/>
</dbReference>
<proteinExistence type="predicted"/>
<keyword evidence="7" id="KW-0436">Ligase</keyword>
<dbReference type="GO" id="GO:0016874">
    <property type="term" value="F:ligase activity"/>
    <property type="evidence" value="ECO:0007669"/>
    <property type="project" value="UniProtKB-KW"/>
</dbReference>
<sequence>VQDREQSQQYPLGSRETESSAEPWTSDSEEERRDNYEYVTDEDSLQSLHVLSGLVPSSAQQGVVIMCPICMDYYSEIVESGRLLVATMCGHVFCSRCLPVALETVGLCPTCRVDLSPELYFPIYL</sequence>